<feature type="region of interest" description="Disordered" evidence="1">
    <location>
        <begin position="61"/>
        <end position="156"/>
    </location>
</feature>
<protein>
    <submittedName>
        <fullName evidence="2">Uncharacterized protein</fullName>
    </submittedName>
</protein>
<keyword evidence="3" id="KW-1185">Reference proteome</keyword>
<proteinExistence type="predicted"/>
<dbReference type="AlphaFoldDB" id="A0A5C3F095"/>
<name>A0A5C3F095_9BASI</name>
<accession>A0A5C3F095</accession>
<evidence type="ECO:0000313" key="3">
    <source>
        <dbReference type="Proteomes" id="UP000323386"/>
    </source>
</evidence>
<organism evidence="2 3">
    <name type="scientific">Pseudozyma flocculosa</name>
    <dbReference type="NCBI Taxonomy" id="84751"/>
    <lineage>
        <taxon>Eukaryota</taxon>
        <taxon>Fungi</taxon>
        <taxon>Dikarya</taxon>
        <taxon>Basidiomycota</taxon>
        <taxon>Ustilaginomycotina</taxon>
        <taxon>Ustilaginomycetes</taxon>
        <taxon>Ustilaginales</taxon>
        <taxon>Ustilaginaceae</taxon>
        <taxon>Pseudozyma</taxon>
    </lineage>
</organism>
<gene>
    <name evidence="2" type="ORF">PSFLO_02142</name>
</gene>
<dbReference type="EMBL" id="OOIP01000005">
    <property type="protein sequence ID" value="SPO36671.1"/>
    <property type="molecule type" value="Genomic_DNA"/>
</dbReference>
<sequence>MSSRRVGSVGFRLSPRLPGFLSPRPHLARYARSTGAASSVLGPRSKPCLPSFWSGLVWSRKSGPGSAARKEHPVSSSSCGVEKDRTVFLTPSKTRVRTPPYPPVPTRARARARARATQRDASCRRVLAQHRRPFPSRAPRSSRVDISNVADDFVDS</sequence>
<reference evidence="2 3" key="1">
    <citation type="submission" date="2018-03" db="EMBL/GenBank/DDBJ databases">
        <authorList>
            <person name="Guldener U."/>
        </authorList>
    </citation>
    <scope>NUCLEOTIDE SEQUENCE [LARGE SCALE GENOMIC DNA]</scope>
    <source>
        <strain evidence="2 3">DAOM196992</strain>
    </source>
</reference>
<evidence type="ECO:0000313" key="2">
    <source>
        <dbReference type="EMBL" id="SPO36671.1"/>
    </source>
</evidence>
<evidence type="ECO:0000256" key="1">
    <source>
        <dbReference type="SAM" id="MobiDB-lite"/>
    </source>
</evidence>
<dbReference type="Proteomes" id="UP000323386">
    <property type="component" value="Unassembled WGS sequence"/>
</dbReference>